<keyword evidence="4" id="KW-1185">Reference proteome</keyword>
<feature type="region of interest" description="Disordered" evidence="1">
    <location>
        <begin position="1"/>
        <end position="45"/>
    </location>
</feature>
<name>A0AAD4F4H3_9PEZI</name>
<feature type="compositionally biased region" description="Polar residues" evidence="1">
    <location>
        <begin position="88"/>
        <end position="105"/>
    </location>
</feature>
<feature type="compositionally biased region" description="Polar residues" evidence="1">
    <location>
        <begin position="24"/>
        <end position="45"/>
    </location>
</feature>
<evidence type="ECO:0000313" key="4">
    <source>
        <dbReference type="Proteomes" id="UP001197093"/>
    </source>
</evidence>
<accession>A0AAD4F4H3</accession>
<dbReference type="InterPro" id="IPR018805">
    <property type="entry name" value="YJL171C/Tos1_C"/>
</dbReference>
<proteinExistence type="predicted"/>
<comment type="caution">
    <text evidence="3">The sequence shown here is derived from an EMBL/GenBank/DDBJ whole genome shotgun (WGS) entry which is preliminary data.</text>
</comment>
<dbReference type="GO" id="GO:0009277">
    <property type="term" value="C:fungal-type cell wall"/>
    <property type="evidence" value="ECO:0007669"/>
    <property type="project" value="TreeGrafter"/>
</dbReference>
<feature type="compositionally biased region" description="Basic and acidic residues" evidence="1">
    <location>
        <begin position="373"/>
        <end position="383"/>
    </location>
</feature>
<reference evidence="3" key="1">
    <citation type="submission" date="2023-02" db="EMBL/GenBank/DDBJ databases">
        <authorList>
            <person name="Palmer J.M."/>
        </authorList>
    </citation>
    <scope>NUCLEOTIDE SEQUENCE</scope>
    <source>
        <strain evidence="3">FW57</strain>
    </source>
</reference>
<gene>
    <name evidence="3" type="ORF">NEMBOFW57_002649</name>
</gene>
<evidence type="ECO:0000259" key="2">
    <source>
        <dbReference type="Pfam" id="PF10287"/>
    </source>
</evidence>
<evidence type="ECO:0000256" key="1">
    <source>
        <dbReference type="SAM" id="MobiDB-lite"/>
    </source>
</evidence>
<dbReference type="Pfam" id="PF10287">
    <property type="entry name" value="YJL171C_Tos1_C"/>
    <property type="match status" value="1"/>
</dbReference>
<dbReference type="Proteomes" id="UP001197093">
    <property type="component" value="Unassembled WGS sequence"/>
</dbReference>
<feature type="compositionally biased region" description="Low complexity" evidence="1">
    <location>
        <begin position="58"/>
        <end position="69"/>
    </location>
</feature>
<protein>
    <recommendedName>
        <fullName evidence="2">Cell wall protein YJL171C/Tos1 C-terminal domain-containing protein</fullName>
    </recommendedName>
</protein>
<dbReference type="EMBL" id="JAHCVI010000001">
    <property type="protein sequence ID" value="KAG7292614.1"/>
    <property type="molecule type" value="Genomic_DNA"/>
</dbReference>
<dbReference type="PANTHER" id="PTHR31737">
    <property type="entry name" value="PROTEIN TOS1"/>
    <property type="match status" value="1"/>
</dbReference>
<feature type="region of interest" description="Disordered" evidence="1">
    <location>
        <begin position="57"/>
        <end position="105"/>
    </location>
</feature>
<feature type="domain" description="Cell wall protein YJL171C/Tos1 C-terminal" evidence="2">
    <location>
        <begin position="108"/>
        <end position="322"/>
    </location>
</feature>
<feature type="region of interest" description="Disordered" evidence="1">
    <location>
        <begin position="217"/>
        <end position="240"/>
    </location>
</feature>
<dbReference type="PANTHER" id="PTHR31737:SF2">
    <property type="entry name" value="PROTEIN TOS1"/>
    <property type="match status" value="1"/>
</dbReference>
<feature type="region of interest" description="Disordered" evidence="1">
    <location>
        <begin position="371"/>
        <end position="398"/>
    </location>
</feature>
<dbReference type="AlphaFoldDB" id="A0AAD4F4H3"/>
<organism evidence="3 4">
    <name type="scientific">Staphylotrichum longicolle</name>
    <dbReference type="NCBI Taxonomy" id="669026"/>
    <lineage>
        <taxon>Eukaryota</taxon>
        <taxon>Fungi</taxon>
        <taxon>Dikarya</taxon>
        <taxon>Ascomycota</taxon>
        <taxon>Pezizomycotina</taxon>
        <taxon>Sordariomycetes</taxon>
        <taxon>Sordariomycetidae</taxon>
        <taxon>Sordariales</taxon>
        <taxon>Chaetomiaceae</taxon>
        <taxon>Staphylotrichum</taxon>
    </lineage>
</organism>
<evidence type="ECO:0000313" key="3">
    <source>
        <dbReference type="EMBL" id="KAG7292614.1"/>
    </source>
</evidence>
<sequence>MTSLSSSSNLSSSTSSRPKCSGKATPTSDLSAVTTSMGASTVTSPSTLISYGTVMNTSSTASSSSKSYSVVPINGPSTETSREADGSPSATPSSEPFNPSAGSTETHQFVRTGYYNAAQQKAEGLMFLGNYGGQGSGNWTSAFGNTLSYINADGTGGASSPTIVNDTTLLSSHEATLLTDQPCDASCGYLQPGTIAYKGFAGPSKIFLLEFSMPHDTTVPQNPNTTPTTPPGNTTTTGTGNDQPAIWLLNARIPHTAQYHACNCWRTGCGELDVFEVLAPGGDRVSTSVHAAYAGPNGGGGGVGDANYFARPVDKDAPVRVACTLKHKRDNFRGCFSETMAPGLGSLPNETLALILGNFCAHCSKAHGPDNFPDDHSRLAEPQHDEDDEHDEREDSDKEPLWYSRTYRNTLYSMCLVSKRLQPVAQSVLYHEFVPGYGDPQHLHRISWGRRLSPFVRTIAARPDLAAVVKRAFVHFYVLRPVTEKEAQATLDEVIGPTAPEPYPTDAQLTVGGEDHDTYHFQPSEAIRHLRLHKTTLESLHLDLRGIGRPPTPYAGDERPLSETLRDFSSLRHVLLSVSMLCNHRGMASYTTDDSKLLTTLLPSTITSLHLAGTLGADTPRLARALLHLSKLAGEEFKTLRRVRCDTLLARDGLADYEIEEAFAASDVDFGFDSLPLSELPSSELTLSELPWSEGKRGFRSKALWPLEWDTWCPFFDEIDDF</sequence>
<feature type="compositionally biased region" description="Low complexity" evidence="1">
    <location>
        <begin position="1"/>
        <end position="16"/>
    </location>
</feature>